<protein>
    <recommendedName>
        <fullName evidence="11">Mitochondrial carrier protein</fullName>
    </recommendedName>
</protein>
<comment type="subcellular location">
    <subcellularLocation>
        <location evidence="1">Mitochondrion membrane</location>
        <topology evidence="1">Multi-pass membrane protein</topology>
    </subcellularLocation>
</comment>
<evidence type="ECO:0000256" key="3">
    <source>
        <dbReference type="ARBA" id="ARBA00022448"/>
    </source>
</evidence>
<evidence type="ECO:0000256" key="8">
    <source>
        <dbReference type="ARBA" id="ARBA00023136"/>
    </source>
</evidence>
<dbReference type="PANTHER" id="PTHR45624:SF10">
    <property type="entry name" value="SLC (SOLUTE CARRIER) HOMOLOG"/>
    <property type="match status" value="1"/>
</dbReference>
<dbReference type="Pfam" id="PF00153">
    <property type="entry name" value="Mito_carr"/>
    <property type="match status" value="2"/>
</dbReference>
<evidence type="ECO:0000256" key="1">
    <source>
        <dbReference type="ARBA" id="ARBA00004225"/>
    </source>
</evidence>
<feature type="transmembrane region" description="Helical" evidence="9">
    <location>
        <begin position="165"/>
        <end position="184"/>
    </location>
</feature>
<keyword evidence="8 9" id="KW-0472">Membrane</keyword>
<keyword evidence="5" id="KW-0677">Repeat</keyword>
<dbReference type="AlphaFoldDB" id="A0A6C0HLT0"/>
<comment type="similarity">
    <text evidence="2">Belongs to the mitochondrial carrier (TC 2.A.29) family.</text>
</comment>
<dbReference type="InterPro" id="IPR050567">
    <property type="entry name" value="Mitochondrial_Carrier"/>
</dbReference>
<evidence type="ECO:0000256" key="5">
    <source>
        <dbReference type="ARBA" id="ARBA00022737"/>
    </source>
</evidence>
<dbReference type="EMBL" id="MN739981">
    <property type="protein sequence ID" value="QHT81330.1"/>
    <property type="molecule type" value="Genomic_DNA"/>
</dbReference>
<dbReference type="SUPFAM" id="SSF103506">
    <property type="entry name" value="Mitochondrial carrier"/>
    <property type="match status" value="1"/>
</dbReference>
<dbReference type="Gene3D" id="1.50.40.10">
    <property type="entry name" value="Mitochondrial carrier domain"/>
    <property type="match status" value="2"/>
</dbReference>
<keyword evidence="3" id="KW-0813">Transport</keyword>
<sequence>MSLFPQKLDFYIKGGVSGMFGVILSHPIDTIKTHIQSGKQLSKINFSPASLYKGISAPLIGVGIEKAIVFGVYNYAKRELQLNIPLSGAIAGLAASIIVTPYERIKILKQSQQTLKKMDIISPQFLFKGLSATFTREVPGFAIYFTVFEACKYHWHTKYNKTISYLNAFCYGGLSGFTAWVFIYPQDRIKTLMQLDMSKSSGKMDSNSFAQIATRIYNAGGIASLYKGFNFAVLRAITLHSGTFFMMELLTS</sequence>
<name>A0A6C0HLT0_9ZZZZ</name>
<dbReference type="PANTHER" id="PTHR45624">
    <property type="entry name" value="MITOCHONDRIAL BASIC AMINO ACIDS TRANSPORTER-RELATED"/>
    <property type="match status" value="1"/>
</dbReference>
<keyword evidence="4 9" id="KW-0812">Transmembrane</keyword>
<evidence type="ECO:0000256" key="4">
    <source>
        <dbReference type="ARBA" id="ARBA00022692"/>
    </source>
</evidence>
<dbReference type="PROSITE" id="PS50920">
    <property type="entry name" value="SOLCAR"/>
    <property type="match status" value="3"/>
</dbReference>
<evidence type="ECO:0000256" key="6">
    <source>
        <dbReference type="ARBA" id="ARBA00022989"/>
    </source>
</evidence>
<evidence type="ECO:0000256" key="9">
    <source>
        <dbReference type="SAM" id="Phobius"/>
    </source>
</evidence>
<keyword evidence="6 9" id="KW-1133">Transmembrane helix</keyword>
<evidence type="ECO:0000313" key="10">
    <source>
        <dbReference type="EMBL" id="QHT81330.1"/>
    </source>
</evidence>
<keyword evidence="7" id="KW-0496">Mitochondrion</keyword>
<reference evidence="10" key="1">
    <citation type="journal article" date="2020" name="Nature">
        <title>Giant virus diversity and host interactions through global metagenomics.</title>
        <authorList>
            <person name="Schulz F."/>
            <person name="Roux S."/>
            <person name="Paez-Espino D."/>
            <person name="Jungbluth S."/>
            <person name="Walsh D.A."/>
            <person name="Denef V.J."/>
            <person name="McMahon K.D."/>
            <person name="Konstantinidis K.T."/>
            <person name="Eloe-Fadrosh E.A."/>
            <person name="Kyrpides N.C."/>
            <person name="Woyke T."/>
        </authorList>
    </citation>
    <scope>NUCLEOTIDE SEQUENCE</scope>
    <source>
        <strain evidence="10">GVMAG-M-3300023184-13</strain>
    </source>
</reference>
<dbReference type="GO" id="GO:0031966">
    <property type="term" value="C:mitochondrial membrane"/>
    <property type="evidence" value="ECO:0007669"/>
    <property type="project" value="UniProtKB-SubCell"/>
</dbReference>
<dbReference type="InterPro" id="IPR023395">
    <property type="entry name" value="MCP_dom_sf"/>
</dbReference>
<dbReference type="GO" id="GO:0022857">
    <property type="term" value="F:transmembrane transporter activity"/>
    <property type="evidence" value="ECO:0007669"/>
    <property type="project" value="TreeGrafter"/>
</dbReference>
<evidence type="ECO:0000256" key="7">
    <source>
        <dbReference type="ARBA" id="ARBA00023128"/>
    </source>
</evidence>
<evidence type="ECO:0000256" key="2">
    <source>
        <dbReference type="ARBA" id="ARBA00006375"/>
    </source>
</evidence>
<evidence type="ECO:0008006" key="11">
    <source>
        <dbReference type="Google" id="ProtNLM"/>
    </source>
</evidence>
<accession>A0A6C0HLT0</accession>
<feature type="transmembrane region" description="Helical" evidence="9">
    <location>
        <begin position="84"/>
        <end position="105"/>
    </location>
</feature>
<organism evidence="10">
    <name type="scientific">viral metagenome</name>
    <dbReference type="NCBI Taxonomy" id="1070528"/>
    <lineage>
        <taxon>unclassified sequences</taxon>
        <taxon>metagenomes</taxon>
        <taxon>organismal metagenomes</taxon>
    </lineage>
</organism>
<dbReference type="InterPro" id="IPR018108">
    <property type="entry name" value="MCP_transmembrane"/>
</dbReference>
<proteinExistence type="inferred from homology"/>